<dbReference type="GO" id="GO:0004571">
    <property type="term" value="F:mannosyl-oligosaccharide 1,2-alpha-mannosidase activity"/>
    <property type="evidence" value="ECO:0007669"/>
    <property type="project" value="UniProtKB-EC"/>
</dbReference>
<evidence type="ECO:0000256" key="7">
    <source>
        <dbReference type="ARBA" id="ARBA00022837"/>
    </source>
</evidence>
<evidence type="ECO:0000256" key="1">
    <source>
        <dbReference type="ARBA" id="ARBA00001913"/>
    </source>
</evidence>
<dbReference type="InterPro" id="IPR050749">
    <property type="entry name" value="Glycosyl_Hydrolase_47"/>
</dbReference>
<dbReference type="STRING" id="2282107.A0A286UHS3"/>
<comment type="similarity">
    <text evidence="3">Belongs to the glycosyl hydrolase 47 family.</text>
</comment>
<accession>A0A286UHS3</accession>
<proteinExistence type="inferred from homology"/>
<evidence type="ECO:0000256" key="4">
    <source>
        <dbReference type="ARBA" id="ARBA00012238"/>
    </source>
</evidence>
<dbReference type="PANTHER" id="PTHR11742:SF55">
    <property type="entry name" value="ENDOPLASMIC RETICULUM MANNOSYL-OLIGOSACCHARIDE 1,2-ALPHA-MANNOSIDASE"/>
    <property type="match status" value="1"/>
</dbReference>
<protein>
    <recommendedName>
        <fullName evidence="4">mannosyl-oligosaccharide 1,2-alpha-mannosidase</fullName>
        <ecNumber evidence="4">3.2.1.113</ecNumber>
    </recommendedName>
</protein>
<comment type="pathway">
    <text evidence="2">Protein modification; protein glycosylation.</text>
</comment>
<dbReference type="InterPro" id="IPR012341">
    <property type="entry name" value="6hp_glycosidase-like_sf"/>
</dbReference>
<dbReference type="OrthoDB" id="8118055at2759"/>
<dbReference type="InParanoid" id="A0A286UHS3"/>
<comment type="caution">
    <text evidence="11">The sequence shown here is derived from an EMBL/GenBank/DDBJ whole genome shotgun (WGS) entry which is preliminary data.</text>
</comment>
<dbReference type="Pfam" id="PF01532">
    <property type="entry name" value="Glyco_hydro_47"/>
    <property type="match status" value="2"/>
</dbReference>
<dbReference type="GO" id="GO:0036503">
    <property type="term" value="P:ERAD pathway"/>
    <property type="evidence" value="ECO:0007669"/>
    <property type="project" value="UniProtKB-ARBA"/>
</dbReference>
<dbReference type="Proteomes" id="UP000217199">
    <property type="component" value="Unassembled WGS sequence"/>
</dbReference>
<keyword evidence="12" id="KW-1185">Reference proteome</keyword>
<reference evidence="11 12" key="1">
    <citation type="journal article" date="2017" name="Mol. Ecol.">
        <title>Comparative and population genomic landscape of Phellinus noxius: A hypervariable fungus causing root rot in trees.</title>
        <authorList>
            <person name="Chung C.L."/>
            <person name="Lee T.J."/>
            <person name="Akiba M."/>
            <person name="Lee H.H."/>
            <person name="Kuo T.H."/>
            <person name="Liu D."/>
            <person name="Ke H.M."/>
            <person name="Yokoi T."/>
            <person name="Roa M.B."/>
            <person name="Lu M.J."/>
            <person name="Chang Y.Y."/>
            <person name="Ann P.J."/>
            <person name="Tsai J.N."/>
            <person name="Chen C.Y."/>
            <person name="Tzean S.S."/>
            <person name="Ota Y."/>
            <person name="Hattori T."/>
            <person name="Sahashi N."/>
            <person name="Liou R.F."/>
            <person name="Kikuchi T."/>
            <person name="Tsai I.J."/>
        </authorList>
    </citation>
    <scope>NUCLEOTIDE SEQUENCE [LARGE SCALE GENOMIC DNA]</scope>
    <source>
        <strain evidence="11 12">FFPRI411160</strain>
    </source>
</reference>
<keyword evidence="7" id="KW-0106">Calcium</keyword>
<dbReference type="GO" id="GO:0005509">
    <property type="term" value="F:calcium ion binding"/>
    <property type="evidence" value="ECO:0007669"/>
    <property type="project" value="InterPro"/>
</dbReference>
<evidence type="ECO:0000256" key="5">
    <source>
        <dbReference type="ARBA" id="ARBA00022723"/>
    </source>
</evidence>
<name>A0A286UHS3_9AGAM</name>
<evidence type="ECO:0000256" key="10">
    <source>
        <dbReference type="ARBA" id="ARBA00048605"/>
    </source>
</evidence>
<dbReference type="InterPro" id="IPR036026">
    <property type="entry name" value="Seven-hairpin_glycosidases"/>
</dbReference>
<dbReference type="EC" id="3.2.1.113" evidence="4"/>
<comment type="catalytic activity">
    <reaction evidence="9">
        <text>N(4)-(alpha-D-Man-(1-&gt;2)-alpha-D-Man-(1-&gt;2)-alpha-D-Man-(1-&gt;3)-[alpha-D-Man-(1-&gt;3)-[alpha-D-Man-(1-&gt;2)-alpha-D-Man-(1-&gt;6)]-alpha-D-Man-(1-&gt;6)]-beta-D-Man-(1-&gt;4)-beta-D-GlcNAc-(1-&gt;4)-beta-D-GlcNAc)-L-asparaginyl-[protein] (N-glucan mannose isomer 8A1,2,3B1,3) + 3 H2O = N(4)-(alpha-D-Man-(1-&gt;3)-[alpha-D-Man-(1-&gt;3)-[alpha-D-Man-(1-&gt;6)]-alpha-D-Man-(1-&gt;6)]-beta-D-Man-(1-&gt;4)-beta-D-GlcNAc-(1-&gt;4)-beta-D-GlcNAc)-L-asparaginyl-[protein] (N-glucan mannose isomer 5A1,2) + 3 beta-D-mannose</text>
        <dbReference type="Rhea" id="RHEA:56028"/>
        <dbReference type="Rhea" id="RHEA-COMP:14358"/>
        <dbReference type="Rhea" id="RHEA-COMP:14367"/>
        <dbReference type="ChEBI" id="CHEBI:15377"/>
        <dbReference type="ChEBI" id="CHEBI:28563"/>
        <dbReference type="ChEBI" id="CHEBI:59087"/>
        <dbReference type="ChEBI" id="CHEBI:60628"/>
        <dbReference type="EC" id="3.2.1.113"/>
    </reaction>
</comment>
<dbReference type="GO" id="GO:0016020">
    <property type="term" value="C:membrane"/>
    <property type="evidence" value="ECO:0007669"/>
    <property type="project" value="InterPro"/>
</dbReference>
<keyword evidence="6 11" id="KW-0378">Hydrolase</keyword>
<dbReference type="EMBL" id="NBII01000005">
    <property type="protein sequence ID" value="PAV19180.1"/>
    <property type="molecule type" value="Genomic_DNA"/>
</dbReference>
<evidence type="ECO:0000313" key="11">
    <source>
        <dbReference type="EMBL" id="PAV19180.1"/>
    </source>
</evidence>
<dbReference type="PANTHER" id="PTHR11742">
    <property type="entry name" value="MANNOSYL-OLIGOSACCHARIDE ALPHA-1,2-MANNOSIDASE-RELATED"/>
    <property type="match status" value="1"/>
</dbReference>
<dbReference type="Gene3D" id="1.50.10.10">
    <property type="match status" value="2"/>
</dbReference>
<dbReference type="GO" id="GO:0005975">
    <property type="term" value="P:carbohydrate metabolic process"/>
    <property type="evidence" value="ECO:0007669"/>
    <property type="project" value="InterPro"/>
</dbReference>
<evidence type="ECO:0000313" key="12">
    <source>
        <dbReference type="Proteomes" id="UP000217199"/>
    </source>
</evidence>
<evidence type="ECO:0000256" key="6">
    <source>
        <dbReference type="ARBA" id="ARBA00022801"/>
    </source>
</evidence>
<dbReference type="InterPro" id="IPR001382">
    <property type="entry name" value="Glyco_hydro_47"/>
</dbReference>
<keyword evidence="8" id="KW-1015">Disulfide bond</keyword>
<evidence type="ECO:0000256" key="9">
    <source>
        <dbReference type="ARBA" id="ARBA00047669"/>
    </source>
</evidence>
<evidence type="ECO:0000256" key="8">
    <source>
        <dbReference type="ARBA" id="ARBA00023157"/>
    </source>
</evidence>
<dbReference type="GO" id="GO:0005783">
    <property type="term" value="C:endoplasmic reticulum"/>
    <property type="evidence" value="ECO:0007669"/>
    <property type="project" value="TreeGrafter"/>
</dbReference>
<organism evidence="11 12">
    <name type="scientific">Pyrrhoderma noxium</name>
    <dbReference type="NCBI Taxonomy" id="2282107"/>
    <lineage>
        <taxon>Eukaryota</taxon>
        <taxon>Fungi</taxon>
        <taxon>Dikarya</taxon>
        <taxon>Basidiomycota</taxon>
        <taxon>Agaricomycotina</taxon>
        <taxon>Agaricomycetes</taxon>
        <taxon>Hymenochaetales</taxon>
        <taxon>Hymenochaetaceae</taxon>
        <taxon>Pyrrhoderma</taxon>
    </lineage>
</organism>
<dbReference type="SUPFAM" id="SSF48225">
    <property type="entry name" value="Seven-hairpin glycosidases"/>
    <property type="match status" value="1"/>
</dbReference>
<keyword evidence="5" id="KW-0479">Metal-binding</keyword>
<gene>
    <name evidence="11" type="ORF">PNOK_0602400</name>
</gene>
<comment type="catalytic activity">
    <reaction evidence="10">
        <text>N(4)-(alpha-D-Man-(1-&gt;2)-alpha-D-Man-(1-&gt;2)-alpha-D-Man-(1-&gt;3)-[alpha-D-Man-(1-&gt;2)-alpha-D-Man-(1-&gt;3)-[alpha-D-Man-(1-&gt;2)-alpha-D-Man-(1-&gt;6)]-alpha-D-Man-(1-&gt;6)]-beta-D-Man-(1-&gt;4)-beta-D-GlcNAc-(1-&gt;4)-beta-D-GlcNAc)-L-asparaginyl-[protein] (N-glucan mannose isomer 9A1,2,3B1,2,3) + 4 H2O = N(4)-(alpha-D-Man-(1-&gt;3)-[alpha-D-Man-(1-&gt;3)-[alpha-D-Man-(1-&gt;6)]-alpha-D-Man-(1-&gt;6)]-beta-D-Man-(1-&gt;4)-beta-D-GlcNAc-(1-&gt;4)-beta-D-GlcNAc)-L-asparaginyl-[protein] (N-glucan mannose isomer 5A1,2) + 4 beta-D-mannose</text>
        <dbReference type="Rhea" id="RHEA:56008"/>
        <dbReference type="Rhea" id="RHEA-COMP:14356"/>
        <dbReference type="Rhea" id="RHEA-COMP:14367"/>
        <dbReference type="ChEBI" id="CHEBI:15377"/>
        <dbReference type="ChEBI" id="CHEBI:28563"/>
        <dbReference type="ChEBI" id="CHEBI:59087"/>
        <dbReference type="ChEBI" id="CHEBI:139493"/>
        <dbReference type="EC" id="3.2.1.113"/>
    </reaction>
</comment>
<evidence type="ECO:0000256" key="3">
    <source>
        <dbReference type="ARBA" id="ARBA00007658"/>
    </source>
</evidence>
<sequence>MHFQRAGLAAFDIDPDTGKIGLGPRDQNVVLAEIASCQMEYKYLTHLTGNRNYSPASDKTMDWKMSDDHLTIGALADSAYEYLLKQYLLSGKKEKGLRDMYIYSIMSVIKGLFFISPKRKILYVTDVFSYSYSPTPTLAYPIGTRQLAPIAKNICHALSRHISSPVILHIT</sequence>
<comment type="cofactor">
    <cofactor evidence="1">
        <name>Ca(2+)</name>
        <dbReference type="ChEBI" id="CHEBI:29108"/>
    </cofactor>
</comment>
<dbReference type="AlphaFoldDB" id="A0A286UHS3"/>
<evidence type="ECO:0000256" key="2">
    <source>
        <dbReference type="ARBA" id="ARBA00004922"/>
    </source>
</evidence>